<dbReference type="Gene3D" id="3.30.1330.200">
    <property type="match status" value="1"/>
</dbReference>
<dbReference type="Pfam" id="PF03975">
    <property type="entry name" value="CheD"/>
    <property type="match status" value="1"/>
</dbReference>
<dbReference type="CDD" id="cd16352">
    <property type="entry name" value="CheD"/>
    <property type="match status" value="1"/>
</dbReference>
<keyword evidence="2 3" id="KW-0378">Hydrolase</keyword>
<gene>
    <name evidence="3" type="primary">cheD</name>
    <name evidence="4" type="ORF">SAMN05421779_11522</name>
</gene>
<name>A0A1N7QCT3_9PROT</name>
<dbReference type="AlphaFoldDB" id="A0A1N7QCT3"/>
<dbReference type="PANTHER" id="PTHR35147:SF3">
    <property type="entry name" value="CHEMORECEPTOR GLUTAMINE DEAMIDASE CHED 1-RELATED"/>
    <property type="match status" value="1"/>
</dbReference>
<organism evidence="4 5">
    <name type="scientific">Insolitispirillum peregrinum</name>
    <dbReference type="NCBI Taxonomy" id="80876"/>
    <lineage>
        <taxon>Bacteria</taxon>
        <taxon>Pseudomonadati</taxon>
        <taxon>Pseudomonadota</taxon>
        <taxon>Alphaproteobacteria</taxon>
        <taxon>Rhodospirillales</taxon>
        <taxon>Novispirillaceae</taxon>
        <taxon>Insolitispirillum</taxon>
    </lineage>
</organism>
<dbReference type="Proteomes" id="UP000185678">
    <property type="component" value="Unassembled WGS sequence"/>
</dbReference>
<dbReference type="InterPro" id="IPR038592">
    <property type="entry name" value="CheD-like_sf"/>
</dbReference>
<accession>A0A1N7QCT3</accession>
<dbReference type="GO" id="GO:0050568">
    <property type="term" value="F:protein-glutamine glutaminase activity"/>
    <property type="evidence" value="ECO:0007669"/>
    <property type="project" value="UniProtKB-UniRule"/>
</dbReference>
<evidence type="ECO:0000256" key="2">
    <source>
        <dbReference type="ARBA" id="ARBA00022801"/>
    </source>
</evidence>
<dbReference type="EC" id="3.5.1.44" evidence="3"/>
<dbReference type="InterPro" id="IPR011324">
    <property type="entry name" value="Cytotoxic_necrot_fac-like_cat"/>
</dbReference>
<dbReference type="HAMAP" id="MF_01440">
    <property type="entry name" value="CheD"/>
    <property type="match status" value="1"/>
</dbReference>
<evidence type="ECO:0000313" key="5">
    <source>
        <dbReference type="Proteomes" id="UP000185678"/>
    </source>
</evidence>
<reference evidence="4 5" key="1">
    <citation type="submission" date="2017-01" db="EMBL/GenBank/DDBJ databases">
        <authorList>
            <person name="Mah S.A."/>
            <person name="Swanson W.J."/>
            <person name="Moy G.W."/>
            <person name="Vacquier V.D."/>
        </authorList>
    </citation>
    <scope>NUCLEOTIDE SEQUENCE [LARGE SCALE GENOMIC DNA]</scope>
    <source>
        <strain evidence="4 5">DSM 11589</strain>
    </source>
</reference>
<dbReference type="RefSeq" id="WP_175617139.1">
    <property type="nucleotide sequence ID" value="NZ_FTOA01000015.1"/>
</dbReference>
<keyword evidence="1 3" id="KW-0145">Chemotaxis</keyword>
<evidence type="ECO:0000313" key="4">
    <source>
        <dbReference type="EMBL" id="SIT20681.1"/>
    </source>
</evidence>
<proteinExistence type="inferred from homology"/>
<keyword evidence="5" id="KW-1185">Reference proteome</keyword>
<sequence length="191" mass="20308">MSATAPTLCSLSPESGLEHHLPSSFLHPGEVFASATPHVITTILGSCVAMCLFDPLTGIGGMNHFAIPRSPAHDPLSTRAAAGALHTLLARLEALGARRRTLQVKLFGGNSVLSLPERDDPEHPTAGPRPHVGQANVAIARTLLAEHRLPVVRELVMNPRGMMLKMVTATGDVWVRPVQTVRPALPLAAVR</sequence>
<dbReference type="PANTHER" id="PTHR35147">
    <property type="entry name" value="CHEMORECEPTOR GLUTAMINE DEAMIDASE CHED-RELATED"/>
    <property type="match status" value="1"/>
</dbReference>
<dbReference type="InterPro" id="IPR005659">
    <property type="entry name" value="Chemorcpt_Glu_NH3ase_CheD"/>
</dbReference>
<protein>
    <recommendedName>
        <fullName evidence="3">Probable chemoreceptor glutamine deamidase CheD</fullName>
        <ecNumber evidence="3">3.5.1.44</ecNumber>
    </recommendedName>
</protein>
<comment type="catalytic activity">
    <reaction evidence="3">
        <text>L-glutaminyl-[protein] + H2O = L-glutamyl-[protein] + NH4(+)</text>
        <dbReference type="Rhea" id="RHEA:16441"/>
        <dbReference type="Rhea" id="RHEA-COMP:10207"/>
        <dbReference type="Rhea" id="RHEA-COMP:10208"/>
        <dbReference type="ChEBI" id="CHEBI:15377"/>
        <dbReference type="ChEBI" id="CHEBI:28938"/>
        <dbReference type="ChEBI" id="CHEBI:29973"/>
        <dbReference type="ChEBI" id="CHEBI:30011"/>
        <dbReference type="EC" id="3.5.1.44"/>
    </reaction>
</comment>
<dbReference type="EMBL" id="FTOA01000015">
    <property type="protein sequence ID" value="SIT20681.1"/>
    <property type="molecule type" value="Genomic_DNA"/>
</dbReference>
<dbReference type="GO" id="GO:0006935">
    <property type="term" value="P:chemotaxis"/>
    <property type="evidence" value="ECO:0007669"/>
    <property type="project" value="UniProtKB-UniRule"/>
</dbReference>
<dbReference type="STRING" id="80876.SAMN05421779_11522"/>
<comment type="similarity">
    <text evidence="3">Belongs to the CheD family.</text>
</comment>
<comment type="function">
    <text evidence="3">Probably deamidates glutamine residues to glutamate on methyl-accepting chemotaxis receptors (MCPs), playing an important role in chemotaxis.</text>
</comment>
<evidence type="ECO:0000256" key="3">
    <source>
        <dbReference type="HAMAP-Rule" id="MF_01440"/>
    </source>
</evidence>
<dbReference type="SUPFAM" id="SSF64438">
    <property type="entry name" value="CNF1/YfiH-like putative cysteine hydrolases"/>
    <property type="match status" value="1"/>
</dbReference>
<evidence type="ECO:0000256" key="1">
    <source>
        <dbReference type="ARBA" id="ARBA00022500"/>
    </source>
</evidence>